<dbReference type="Proteomes" id="UP000182508">
    <property type="component" value="Unassembled WGS sequence"/>
</dbReference>
<dbReference type="GO" id="GO:0005886">
    <property type="term" value="C:plasma membrane"/>
    <property type="evidence" value="ECO:0007669"/>
    <property type="project" value="UniProtKB-SubCell"/>
</dbReference>
<dbReference type="Gene3D" id="1.20.1250.20">
    <property type="entry name" value="MFS general substrate transporter like domains"/>
    <property type="match status" value="1"/>
</dbReference>
<reference evidence="7 8" key="1">
    <citation type="submission" date="2016-10" db="EMBL/GenBank/DDBJ databases">
        <authorList>
            <person name="de Groot N.N."/>
        </authorList>
    </citation>
    <scope>NUCLEOTIDE SEQUENCE [LARGE SCALE GENOMIC DNA]</scope>
    <source>
        <strain evidence="7 8">A-4</strain>
    </source>
</reference>
<feature type="transmembrane region" description="Helical" evidence="6">
    <location>
        <begin position="171"/>
        <end position="189"/>
    </location>
</feature>
<dbReference type="InterPro" id="IPR011701">
    <property type="entry name" value="MFS"/>
</dbReference>
<feature type="transmembrane region" description="Helical" evidence="6">
    <location>
        <begin position="325"/>
        <end position="347"/>
    </location>
</feature>
<feature type="transmembrane region" description="Helical" evidence="6">
    <location>
        <begin position="266"/>
        <end position="288"/>
    </location>
</feature>
<feature type="transmembrane region" description="Helical" evidence="6">
    <location>
        <begin position="43"/>
        <end position="64"/>
    </location>
</feature>
<dbReference type="AlphaFoldDB" id="A0A1G6DJH8"/>
<feature type="transmembrane region" description="Helical" evidence="6">
    <location>
        <begin position="386"/>
        <end position="407"/>
    </location>
</feature>
<name>A0A1G6DJH8_9STRE</name>
<dbReference type="STRING" id="439219.SAMN02910293_02251"/>
<feature type="transmembrane region" description="Helical" evidence="6">
    <location>
        <begin position="239"/>
        <end position="260"/>
    </location>
</feature>
<gene>
    <name evidence="7" type="ORF">SAMN02910293_02251</name>
</gene>
<dbReference type="PANTHER" id="PTHR23513">
    <property type="entry name" value="INTEGRAL MEMBRANE EFFLUX PROTEIN-RELATED"/>
    <property type="match status" value="1"/>
</dbReference>
<dbReference type="eggNOG" id="ENOG5032TUR">
    <property type="taxonomic scope" value="Bacteria"/>
</dbReference>
<sequence length="423" mass="46114">MKKVFSNKLYMATFLSDMLSNFGDSLYYLALMNYVLLLPKPEIGISLVTLSESLPILTRFLMGIWADKTKNKVDTILGTQIFRLVIYVIVGLAMGFEPALWIVLLAVVANLFSDISGQYESYLFSPLSLRVVADEDREGAMAFRQAASSILQIGFQASGAVLIALMTYQNLAFFNAATFLASALIMLGLRPAFTKLLKDNPIKLSTETGSSKGLMREIRGAFKGTLETINGIPVLKISLFTIMGVNAIGSTLEIMVLTTIKDFKDFIIINPATTLAIVSIVFFVGNILGSILCTTLFKKVDLSLMVILILILLISFFTAMVLHNIYFALLSLLVAAIATGGVNPKFSAMIYHEIPEEKLATIGSGIDTLLTLGMIVSRFALSGLVVILPAQVISALYLLLALGLMVYTIKSRVKKNQVVTKLA</sequence>
<keyword evidence="3 6" id="KW-0812">Transmembrane</keyword>
<keyword evidence="8" id="KW-1185">Reference proteome</keyword>
<feature type="transmembrane region" description="Helical" evidence="6">
    <location>
        <begin position="9"/>
        <end position="31"/>
    </location>
</feature>
<dbReference type="Pfam" id="PF07690">
    <property type="entry name" value="MFS_1"/>
    <property type="match status" value="1"/>
</dbReference>
<evidence type="ECO:0000256" key="3">
    <source>
        <dbReference type="ARBA" id="ARBA00022692"/>
    </source>
</evidence>
<evidence type="ECO:0000256" key="6">
    <source>
        <dbReference type="SAM" id="Phobius"/>
    </source>
</evidence>
<keyword evidence="4 6" id="KW-1133">Transmembrane helix</keyword>
<dbReference type="EMBL" id="FMXP01000041">
    <property type="protein sequence ID" value="SDB45249.1"/>
    <property type="molecule type" value="Genomic_DNA"/>
</dbReference>
<feature type="transmembrane region" description="Helical" evidence="6">
    <location>
        <begin position="84"/>
        <end position="112"/>
    </location>
</feature>
<organism evidence="7 8">
    <name type="scientific">Streptococcus henryi</name>
    <dbReference type="NCBI Taxonomy" id="439219"/>
    <lineage>
        <taxon>Bacteria</taxon>
        <taxon>Bacillati</taxon>
        <taxon>Bacillota</taxon>
        <taxon>Bacilli</taxon>
        <taxon>Lactobacillales</taxon>
        <taxon>Streptococcaceae</taxon>
        <taxon>Streptococcus</taxon>
    </lineage>
</organism>
<feature type="transmembrane region" description="Helical" evidence="6">
    <location>
        <begin position="300"/>
        <end position="319"/>
    </location>
</feature>
<comment type="subcellular location">
    <subcellularLocation>
        <location evidence="1">Cell membrane</location>
        <topology evidence="1">Multi-pass membrane protein</topology>
    </subcellularLocation>
</comment>
<evidence type="ECO:0000256" key="1">
    <source>
        <dbReference type="ARBA" id="ARBA00004651"/>
    </source>
</evidence>
<dbReference type="SUPFAM" id="SSF103473">
    <property type="entry name" value="MFS general substrate transporter"/>
    <property type="match status" value="1"/>
</dbReference>
<accession>A0A1G6DJH8</accession>
<keyword evidence="2" id="KW-1003">Cell membrane</keyword>
<evidence type="ECO:0000256" key="5">
    <source>
        <dbReference type="ARBA" id="ARBA00023136"/>
    </source>
</evidence>
<protein>
    <submittedName>
        <fullName evidence="7">Major Facilitator Superfamily protein</fullName>
    </submittedName>
</protein>
<dbReference type="InterPro" id="IPR036259">
    <property type="entry name" value="MFS_trans_sf"/>
</dbReference>
<evidence type="ECO:0000313" key="8">
    <source>
        <dbReference type="Proteomes" id="UP000182508"/>
    </source>
</evidence>
<evidence type="ECO:0000256" key="4">
    <source>
        <dbReference type="ARBA" id="ARBA00022989"/>
    </source>
</evidence>
<proteinExistence type="predicted"/>
<evidence type="ECO:0000256" key="2">
    <source>
        <dbReference type="ARBA" id="ARBA00022475"/>
    </source>
</evidence>
<feature type="transmembrane region" description="Helical" evidence="6">
    <location>
        <begin position="359"/>
        <end position="380"/>
    </location>
</feature>
<keyword evidence="5 6" id="KW-0472">Membrane</keyword>
<dbReference type="GO" id="GO:0022857">
    <property type="term" value="F:transmembrane transporter activity"/>
    <property type="evidence" value="ECO:0007669"/>
    <property type="project" value="InterPro"/>
</dbReference>
<dbReference type="PANTHER" id="PTHR23513:SF6">
    <property type="entry name" value="MAJOR FACILITATOR SUPERFAMILY ASSOCIATED DOMAIN-CONTAINING PROTEIN"/>
    <property type="match status" value="1"/>
</dbReference>
<dbReference type="RefSeq" id="WP_074486690.1">
    <property type="nucleotide sequence ID" value="NZ_FMXP01000041.1"/>
</dbReference>
<evidence type="ECO:0000313" key="7">
    <source>
        <dbReference type="EMBL" id="SDB45249.1"/>
    </source>
</evidence>